<protein>
    <submittedName>
        <fullName evidence="2">DUF4296 domain-containing protein</fullName>
    </submittedName>
</protein>
<name>A0A6N8H8F5_9FLAO</name>
<comment type="caution">
    <text evidence="2">The sequence shown here is derived from an EMBL/GenBank/DDBJ whole genome shotgun (WGS) entry which is preliminary data.</text>
</comment>
<dbReference type="EMBL" id="WOWP01000011">
    <property type="protein sequence ID" value="MUV02801.1"/>
    <property type="molecule type" value="Genomic_DNA"/>
</dbReference>
<keyword evidence="3" id="KW-1185">Reference proteome</keyword>
<evidence type="ECO:0000313" key="2">
    <source>
        <dbReference type="EMBL" id="MUV02801.1"/>
    </source>
</evidence>
<dbReference type="RefSeq" id="WP_157481765.1">
    <property type="nucleotide sequence ID" value="NZ_JAZDQD010000003.1"/>
</dbReference>
<evidence type="ECO:0000313" key="3">
    <source>
        <dbReference type="Proteomes" id="UP000433945"/>
    </source>
</evidence>
<evidence type="ECO:0000259" key="1">
    <source>
        <dbReference type="Pfam" id="PF14129"/>
    </source>
</evidence>
<dbReference type="Pfam" id="PF14129">
    <property type="entry name" value="DUF4296"/>
    <property type="match status" value="1"/>
</dbReference>
<organism evidence="2 3">
    <name type="scientific">Flavobacterium rakeshii</name>
    <dbReference type="NCBI Taxonomy" id="1038845"/>
    <lineage>
        <taxon>Bacteria</taxon>
        <taxon>Pseudomonadati</taxon>
        <taxon>Bacteroidota</taxon>
        <taxon>Flavobacteriia</taxon>
        <taxon>Flavobacteriales</taxon>
        <taxon>Flavobacteriaceae</taxon>
        <taxon>Flavobacterium</taxon>
    </lineage>
</organism>
<dbReference type="InterPro" id="IPR025381">
    <property type="entry name" value="DUF4296"/>
</dbReference>
<dbReference type="Proteomes" id="UP000433945">
    <property type="component" value="Unassembled WGS sequence"/>
</dbReference>
<dbReference type="AlphaFoldDB" id="A0A6N8H8F5"/>
<feature type="domain" description="DUF4296" evidence="1">
    <location>
        <begin position="23"/>
        <end position="104"/>
    </location>
</feature>
<sequence length="148" mass="16770">MKKIAVLLLAVCLFACNDKLQQPDNLLSEDKMEDILYDVALLQSISSFAPATLSANDIKIDTYIYDKYQTDSLTFAQSNEYYAADFDRYEAILEKVSERLKAEKVEIDSIVSKENKNVVKDFKAKAVKDSVDVIRDDIKVLNDSISIE</sequence>
<gene>
    <name evidence="2" type="ORF">GN157_03690</name>
</gene>
<accession>A0A6N8H8F5</accession>
<proteinExistence type="predicted"/>
<reference evidence="2 3" key="1">
    <citation type="submission" date="2019-12" db="EMBL/GenBank/DDBJ databases">
        <authorList>
            <person name="Sun J.-Q."/>
        </authorList>
    </citation>
    <scope>NUCLEOTIDE SEQUENCE [LARGE SCALE GENOMIC DNA]</scope>
    <source>
        <strain evidence="2 3">JCM 17928</strain>
    </source>
</reference>
<dbReference type="OrthoDB" id="1525222at2"/>